<evidence type="ECO:0000313" key="2">
    <source>
        <dbReference type="Proteomes" id="UP000190683"/>
    </source>
</evidence>
<evidence type="ECO:0000313" key="1">
    <source>
        <dbReference type="EMBL" id="OOS22660.1"/>
    </source>
</evidence>
<feature type="non-terminal residue" evidence="1">
    <location>
        <position position="102"/>
    </location>
</feature>
<comment type="caution">
    <text evidence="1">The sequence shown here is derived from an EMBL/GenBank/DDBJ whole genome shotgun (WGS) entry which is preliminary data.</text>
</comment>
<dbReference type="SUPFAM" id="SSF160379">
    <property type="entry name" value="SP0830-like"/>
    <property type="match status" value="1"/>
</dbReference>
<dbReference type="RefSeq" id="WP_103034700.1">
    <property type="nucleotide sequence ID" value="NZ_MUYV01000026.1"/>
</dbReference>
<name>A0A1T0CJZ1_9GAMM</name>
<accession>A0A1T0CJZ1</accession>
<protein>
    <recommendedName>
        <fullName evidence="3">DUF1697 domain-containing protein</fullName>
    </recommendedName>
</protein>
<dbReference type="Pfam" id="PF08002">
    <property type="entry name" value="DUF1697"/>
    <property type="match status" value="1"/>
</dbReference>
<proteinExistence type="predicted"/>
<dbReference type="PANTHER" id="PTHR36439">
    <property type="entry name" value="BLL4334 PROTEIN"/>
    <property type="match status" value="1"/>
</dbReference>
<keyword evidence="2" id="KW-1185">Reference proteome</keyword>
<dbReference type="InterPro" id="IPR012545">
    <property type="entry name" value="DUF1697"/>
</dbReference>
<reference evidence="1 2" key="1">
    <citation type="submission" date="2017-02" db="EMBL/GenBank/DDBJ databases">
        <title>Draft genome sequence of Moraxella porci CCUG 54912T type strain.</title>
        <authorList>
            <person name="Salva-Serra F."/>
            <person name="Engstrom-Jakobsson H."/>
            <person name="Thorell K."/>
            <person name="Jaen-Luchoro D."/>
            <person name="Gonzales-Siles L."/>
            <person name="Karlsson R."/>
            <person name="Yazdan S."/>
            <person name="Boulund F."/>
            <person name="Johnning A."/>
            <person name="Engstrand L."/>
            <person name="Kristiansson E."/>
            <person name="Moore E."/>
        </authorList>
    </citation>
    <scope>NUCLEOTIDE SEQUENCE [LARGE SCALE GENOMIC DNA]</scope>
    <source>
        <strain evidence="1 2">CCUG 54912</strain>
    </source>
</reference>
<organism evidence="1 2">
    <name type="scientific">Moraxella porci DSM 25326</name>
    <dbReference type="NCBI Taxonomy" id="573983"/>
    <lineage>
        <taxon>Bacteria</taxon>
        <taxon>Pseudomonadati</taxon>
        <taxon>Pseudomonadota</taxon>
        <taxon>Gammaproteobacteria</taxon>
        <taxon>Moraxellales</taxon>
        <taxon>Moraxellaceae</taxon>
        <taxon>Moraxella</taxon>
    </lineage>
</organism>
<evidence type="ECO:0008006" key="3">
    <source>
        <dbReference type="Google" id="ProtNLM"/>
    </source>
</evidence>
<sequence length="102" mass="11645">MRYAMLLRGVNMMGKNTLVMSDFAYHLTALGLNNVAYYINSGNVFFDSRISVDKLYAKIAHCLLDIHGLKVDFVLICAKDLQDEWQNLPLFWQDKTLGAVLE</sequence>
<dbReference type="PANTHER" id="PTHR36439:SF1">
    <property type="entry name" value="DUF1697 DOMAIN-CONTAINING PROTEIN"/>
    <property type="match status" value="1"/>
</dbReference>
<dbReference type="Gene3D" id="3.30.70.1280">
    <property type="entry name" value="SP0830-like domains"/>
    <property type="match status" value="1"/>
</dbReference>
<dbReference type="EMBL" id="MUYV01000026">
    <property type="protein sequence ID" value="OOS22660.1"/>
    <property type="molecule type" value="Genomic_DNA"/>
</dbReference>
<dbReference type="AlphaFoldDB" id="A0A1T0CJZ1"/>
<gene>
    <name evidence="1" type="ORF">B0681_10305</name>
</gene>
<dbReference type="Proteomes" id="UP000190683">
    <property type="component" value="Unassembled WGS sequence"/>
</dbReference>